<dbReference type="EMBL" id="JANJYI010000006">
    <property type="protein sequence ID" value="KAK2645878.1"/>
    <property type="molecule type" value="Genomic_DNA"/>
</dbReference>
<dbReference type="GO" id="GO:0003676">
    <property type="term" value="F:nucleic acid binding"/>
    <property type="evidence" value="ECO:0007669"/>
    <property type="project" value="InterPro"/>
</dbReference>
<dbReference type="InterPro" id="IPR052929">
    <property type="entry name" value="RNase_H-like_EbsB-rel"/>
</dbReference>
<evidence type="ECO:0000259" key="1">
    <source>
        <dbReference type="Pfam" id="PF13456"/>
    </source>
</evidence>
<dbReference type="AlphaFoldDB" id="A0AAD9U1R5"/>
<protein>
    <recommendedName>
        <fullName evidence="1">RNase H type-1 domain-containing protein</fullName>
    </recommendedName>
</protein>
<gene>
    <name evidence="2" type="ORF">Ddye_021073</name>
</gene>
<dbReference type="GO" id="GO:0004523">
    <property type="term" value="F:RNA-DNA hybrid ribonuclease activity"/>
    <property type="evidence" value="ECO:0007669"/>
    <property type="project" value="InterPro"/>
</dbReference>
<feature type="domain" description="RNase H type-1" evidence="1">
    <location>
        <begin position="103"/>
        <end position="153"/>
    </location>
</feature>
<keyword evidence="3" id="KW-1185">Reference proteome</keyword>
<dbReference type="InterPro" id="IPR002156">
    <property type="entry name" value="RNaseH_domain"/>
</dbReference>
<proteinExistence type="predicted"/>
<dbReference type="PANTHER" id="PTHR47074:SF48">
    <property type="entry name" value="POLYNUCLEOTIDYL TRANSFERASE, RIBONUCLEASE H-LIKE SUPERFAMILY PROTEIN"/>
    <property type="match status" value="1"/>
</dbReference>
<organism evidence="2 3">
    <name type="scientific">Dipteronia dyeriana</name>
    <dbReference type="NCBI Taxonomy" id="168575"/>
    <lineage>
        <taxon>Eukaryota</taxon>
        <taxon>Viridiplantae</taxon>
        <taxon>Streptophyta</taxon>
        <taxon>Embryophyta</taxon>
        <taxon>Tracheophyta</taxon>
        <taxon>Spermatophyta</taxon>
        <taxon>Magnoliopsida</taxon>
        <taxon>eudicotyledons</taxon>
        <taxon>Gunneridae</taxon>
        <taxon>Pentapetalae</taxon>
        <taxon>rosids</taxon>
        <taxon>malvids</taxon>
        <taxon>Sapindales</taxon>
        <taxon>Sapindaceae</taxon>
        <taxon>Hippocastanoideae</taxon>
        <taxon>Acereae</taxon>
        <taxon>Dipteronia</taxon>
    </lineage>
</organism>
<name>A0AAD9U1R5_9ROSI</name>
<dbReference type="Proteomes" id="UP001280121">
    <property type="component" value="Unassembled WGS sequence"/>
</dbReference>
<evidence type="ECO:0000313" key="2">
    <source>
        <dbReference type="EMBL" id="KAK2645878.1"/>
    </source>
</evidence>
<dbReference type="PANTHER" id="PTHR47074">
    <property type="entry name" value="BNAC02G40300D PROTEIN"/>
    <property type="match status" value="1"/>
</dbReference>
<accession>A0AAD9U1R5</accession>
<sequence>MISNMAKHGILGDSWCPFCFNRVESTFHVLWSCHDLKVVRKNFLKLKGVVFGDIMDFMDFMLVCRNLLQISEMELLCIVVWRNWFHRNALVHSDKAVTDMDVVVVSLINSCSSTLDEIGLIIDDISDLMLSSPQCKVCFISRKANMAAHFLAKIGLSLETDCFWMEEVPPSVVPIVLGETPT</sequence>
<dbReference type="Pfam" id="PF13456">
    <property type="entry name" value="RVT_3"/>
    <property type="match status" value="1"/>
</dbReference>
<reference evidence="2" key="1">
    <citation type="journal article" date="2023" name="Plant J.">
        <title>Genome sequences and population genomics provide insights into the demographic history, inbreeding, and mutation load of two 'living fossil' tree species of Dipteronia.</title>
        <authorList>
            <person name="Feng Y."/>
            <person name="Comes H.P."/>
            <person name="Chen J."/>
            <person name="Zhu S."/>
            <person name="Lu R."/>
            <person name="Zhang X."/>
            <person name="Li P."/>
            <person name="Qiu J."/>
            <person name="Olsen K.M."/>
            <person name="Qiu Y."/>
        </authorList>
    </citation>
    <scope>NUCLEOTIDE SEQUENCE</scope>
    <source>
        <strain evidence="2">KIB01</strain>
    </source>
</reference>
<evidence type="ECO:0000313" key="3">
    <source>
        <dbReference type="Proteomes" id="UP001280121"/>
    </source>
</evidence>
<comment type="caution">
    <text evidence="2">The sequence shown here is derived from an EMBL/GenBank/DDBJ whole genome shotgun (WGS) entry which is preliminary data.</text>
</comment>